<evidence type="ECO:0000256" key="6">
    <source>
        <dbReference type="SAM" id="MobiDB-lite"/>
    </source>
</evidence>
<dbReference type="GO" id="GO:0007188">
    <property type="term" value="P:adenylate cyclase-modulating G protein-coupled receptor signaling pathway"/>
    <property type="evidence" value="ECO:0007669"/>
    <property type="project" value="TreeGrafter"/>
</dbReference>
<dbReference type="GO" id="GO:0031683">
    <property type="term" value="F:G-protein beta/gamma-subunit complex binding"/>
    <property type="evidence" value="ECO:0007669"/>
    <property type="project" value="InterPro"/>
</dbReference>
<dbReference type="InterPro" id="IPR011025">
    <property type="entry name" value="GproteinA_insert"/>
</dbReference>
<dbReference type="PROSITE" id="PS51882">
    <property type="entry name" value="G_ALPHA"/>
    <property type="match status" value="1"/>
</dbReference>
<keyword evidence="3" id="KW-0342">GTP-binding</keyword>
<dbReference type="AlphaFoldDB" id="A0AAD5Y528"/>
<dbReference type="SUPFAM" id="SSF47895">
    <property type="entry name" value="Transducin (alpha subunit), insertion domain"/>
    <property type="match status" value="1"/>
</dbReference>
<dbReference type="GO" id="GO:0003924">
    <property type="term" value="F:GTPase activity"/>
    <property type="evidence" value="ECO:0007669"/>
    <property type="project" value="InterPro"/>
</dbReference>
<evidence type="ECO:0000256" key="3">
    <source>
        <dbReference type="ARBA" id="ARBA00023134"/>
    </source>
</evidence>
<evidence type="ECO:0000256" key="5">
    <source>
        <dbReference type="PIRSR" id="PIRSR601019-2"/>
    </source>
</evidence>
<comment type="caution">
    <text evidence="7">The sequence shown here is derived from an EMBL/GenBank/DDBJ whole genome shotgun (WGS) entry which is preliminary data.</text>
</comment>
<feature type="compositionally biased region" description="Polar residues" evidence="6">
    <location>
        <begin position="34"/>
        <end position="45"/>
    </location>
</feature>
<dbReference type="Proteomes" id="UP001210925">
    <property type="component" value="Unassembled WGS sequence"/>
</dbReference>
<dbReference type="InterPro" id="IPR027417">
    <property type="entry name" value="P-loop_NTPase"/>
</dbReference>
<dbReference type="PANTHER" id="PTHR10218">
    <property type="entry name" value="GTP-BINDING PROTEIN ALPHA SUBUNIT"/>
    <property type="match status" value="1"/>
</dbReference>
<keyword evidence="1 5" id="KW-0479">Metal-binding</keyword>
<dbReference type="GO" id="GO:0005737">
    <property type="term" value="C:cytoplasm"/>
    <property type="evidence" value="ECO:0007669"/>
    <property type="project" value="TreeGrafter"/>
</dbReference>
<reference evidence="7" key="1">
    <citation type="submission" date="2020-05" db="EMBL/GenBank/DDBJ databases">
        <title>Phylogenomic resolution of chytrid fungi.</title>
        <authorList>
            <person name="Stajich J.E."/>
            <person name="Amses K."/>
            <person name="Simmons R."/>
            <person name="Seto K."/>
            <person name="Myers J."/>
            <person name="Bonds A."/>
            <person name="Quandt C.A."/>
            <person name="Barry K."/>
            <person name="Liu P."/>
            <person name="Grigoriev I."/>
            <person name="Longcore J.E."/>
            <person name="James T.Y."/>
        </authorList>
    </citation>
    <scope>NUCLEOTIDE SEQUENCE</scope>
    <source>
        <strain evidence="7">PLAUS21</strain>
    </source>
</reference>
<accession>A0AAD5Y528</accession>
<dbReference type="EMBL" id="JADGKB010000056">
    <property type="protein sequence ID" value="KAJ3256082.1"/>
    <property type="molecule type" value="Genomic_DNA"/>
</dbReference>
<keyword evidence="2" id="KW-0547">Nucleotide-binding</keyword>
<feature type="region of interest" description="Disordered" evidence="6">
    <location>
        <begin position="28"/>
        <end position="47"/>
    </location>
</feature>
<dbReference type="Pfam" id="PF00503">
    <property type="entry name" value="G-alpha"/>
    <property type="match status" value="1"/>
</dbReference>
<dbReference type="GO" id="GO:0001664">
    <property type="term" value="F:G protein-coupled receptor binding"/>
    <property type="evidence" value="ECO:0007669"/>
    <property type="project" value="TreeGrafter"/>
</dbReference>
<evidence type="ECO:0000313" key="8">
    <source>
        <dbReference type="Proteomes" id="UP001210925"/>
    </source>
</evidence>
<proteinExistence type="predicted"/>
<evidence type="ECO:0000256" key="4">
    <source>
        <dbReference type="ARBA" id="ARBA00023224"/>
    </source>
</evidence>
<evidence type="ECO:0000256" key="1">
    <source>
        <dbReference type="ARBA" id="ARBA00022723"/>
    </source>
</evidence>
<name>A0AAD5Y528_9FUNG</name>
<keyword evidence="5" id="KW-0460">Magnesium</keyword>
<keyword evidence="8" id="KW-1185">Reference proteome</keyword>
<dbReference type="InterPro" id="IPR001019">
    <property type="entry name" value="Gprotein_alpha_su"/>
</dbReference>
<sequence>MLLIMCNLTMGMDGPLLSIHRRGKCRGKKKPPCLTSSEMSTSPNVNRHKEVEQYLKNEKKQFLEWQKEPKLLILGASDCGKSTLLKQLKIMHLNGFTDEEKASARINILNGLIISINKIVEYLNNPSESVGGKLTQLHTKIKEFVHDWPTADYMIPSEIADAIVEVWKAQAVQDTLFTLQIPETTD</sequence>
<gene>
    <name evidence="7" type="primary">GPA1_1</name>
    <name evidence="7" type="ORF">HK103_005765</name>
</gene>
<dbReference type="SUPFAM" id="SSF52540">
    <property type="entry name" value="P-loop containing nucleoside triphosphate hydrolases"/>
    <property type="match status" value="1"/>
</dbReference>
<evidence type="ECO:0000256" key="2">
    <source>
        <dbReference type="ARBA" id="ARBA00022741"/>
    </source>
</evidence>
<dbReference type="GO" id="GO:0046872">
    <property type="term" value="F:metal ion binding"/>
    <property type="evidence" value="ECO:0007669"/>
    <property type="project" value="UniProtKB-KW"/>
</dbReference>
<dbReference type="GO" id="GO:0005834">
    <property type="term" value="C:heterotrimeric G-protein complex"/>
    <property type="evidence" value="ECO:0007669"/>
    <property type="project" value="TreeGrafter"/>
</dbReference>
<dbReference type="PANTHER" id="PTHR10218:SF302">
    <property type="entry name" value="GUANINE NUCLEOTIDE-BINDING PROTEIN ALPHA-5 SUBUNIT"/>
    <property type="match status" value="1"/>
</dbReference>
<dbReference type="GO" id="GO:0005525">
    <property type="term" value="F:GTP binding"/>
    <property type="evidence" value="ECO:0007669"/>
    <property type="project" value="UniProtKB-KW"/>
</dbReference>
<evidence type="ECO:0000313" key="7">
    <source>
        <dbReference type="EMBL" id="KAJ3256082.1"/>
    </source>
</evidence>
<feature type="binding site" evidence="5">
    <location>
        <position position="82"/>
    </location>
    <ligand>
        <name>Mg(2+)</name>
        <dbReference type="ChEBI" id="CHEBI:18420"/>
    </ligand>
</feature>
<organism evidence="7 8">
    <name type="scientific">Boothiomyces macroporosus</name>
    <dbReference type="NCBI Taxonomy" id="261099"/>
    <lineage>
        <taxon>Eukaryota</taxon>
        <taxon>Fungi</taxon>
        <taxon>Fungi incertae sedis</taxon>
        <taxon>Chytridiomycota</taxon>
        <taxon>Chytridiomycota incertae sedis</taxon>
        <taxon>Chytridiomycetes</taxon>
        <taxon>Rhizophydiales</taxon>
        <taxon>Terramycetaceae</taxon>
        <taxon>Boothiomyces</taxon>
    </lineage>
</organism>
<dbReference type="Gene3D" id="3.40.50.300">
    <property type="entry name" value="P-loop containing nucleotide triphosphate hydrolases"/>
    <property type="match status" value="1"/>
</dbReference>
<keyword evidence="4" id="KW-0807">Transducer</keyword>
<protein>
    <submittedName>
        <fullName evidence="7">Guanine nucleotide-binding protein subunit alpha</fullName>
    </submittedName>
</protein>